<sequence length="142" mass="15786">MITSLAASRLGFLCHVPASCFNLPAGFHFFVQTTRSFPAITSFRRSFLFTSSHRSSLPLPQLFNRSPLPSPHAIASPIVCQQPDVRHSVTVKYLFSRLYSSSFNLVAALSHWCSPATSFPSLNDYLGRCAISFAGYLQLFCF</sequence>
<dbReference type="GeneID" id="89943524"/>
<evidence type="ECO:0000313" key="2">
    <source>
        <dbReference type="Proteomes" id="UP001302812"/>
    </source>
</evidence>
<organism evidence="1 2">
    <name type="scientific">Canariomyces notabilis</name>
    <dbReference type="NCBI Taxonomy" id="2074819"/>
    <lineage>
        <taxon>Eukaryota</taxon>
        <taxon>Fungi</taxon>
        <taxon>Dikarya</taxon>
        <taxon>Ascomycota</taxon>
        <taxon>Pezizomycotina</taxon>
        <taxon>Sordariomycetes</taxon>
        <taxon>Sordariomycetidae</taxon>
        <taxon>Sordariales</taxon>
        <taxon>Chaetomiaceae</taxon>
        <taxon>Canariomyces</taxon>
    </lineage>
</organism>
<name>A0AAN6TDZ3_9PEZI</name>
<gene>
    <name evidence="1" type="ORF">N656DRAFT_91347</name>
</gene>
<keyword evidence="2" id="KW-1185">Reference proteome</keyword>
<dbReference type="AlphaFoldDB" id="A0AAN6TDZ3"/>
<evidence type="ECO:0000313" key="1">
    <source>
        <dbReference type="EMBL" id="KAK4112471.1"/>
    </source>
</evidence>
<reference evidence="1" key="1">
    <citation type="journal article" date="2023" name="Mol. Phylogenet. Evol.">
        <title>Genome-scale phylogeny and comparative genomics of the fungal order Sordariales.</title>
        <authorList>
            <person name="Hensen N."/>
            <person name="Bonometti L."/>
            <person name="Westerberg I."/>
            <person name="Brannstrom I.O."/>
            <person name="Guillou S."/>
            <person name="Cros-Aarteil S."/>
            <person name="Calhoun S."/>
            <person name="Haridas S."/>
            <person name="Kuo A."/>
            <person name="Mondo S."/>
            <person name="Pangilinan J."/>
            <person name="Riley R."/>
            <person name="LaButti K."/>
            <person name="Andreopoulos B."/>
            <person name="Lipzen A."/>
            <person name="Chen C."/>
            <person name="Yan M."/>
            <person name="Daum C."/>
            <person name="Ng V."/>
            <person name="Clum A."/>
            <person name="Steindorff A."/>
            <person name="Ohm R.A."/>
            <person name="Martin F."/>
            <person name="Silar P."/>
            <person name="Natvig D.O."/>
            <person name="Lalanne C."/>
            <person name="Gautier V."/>
            <person name="Ament-Velasquez S.L."/>
            <person name="Kruys A."/>
            <person name="Hutchinson M.I."/>
            <person name="Powell A.J."/>
            <person name="Barry K."/>
            <person name="Miller A.N."/>
            <person name="Grigoriev I.V."/>
            <person name="Debuchy R."/>
            <person name="Gladieux P."/>
            <person name="Hiltunen Thoren M."/>
            <person name="Johannesson H."/>
        </authorList>
    </citation>
    <scope>NUCLEOTIDE SEQUENCE</scope>
    <source>
        <strain evidence="1">CBS 508.74</strain>
    </source>
</reference>
<comment type="caution">
    <text evidence="1">The sequence shown here is derived from an EMBL/GenBank/DDBJ whole genome shotgun (WGS) entry which is preliminary data.</text>
</comment>
<reference evidence="1" key="2">
    <citation type="submission" date="2023-05" db="EMBL/GenBank/DDBJ databases">
        <authorList>
            <consortium name="Lawrence Berkeley National Laboratory"/>
            <person name="Steindorff A."/>
            <person name="Hensen N."/>
            <person name="Bonometti L."/>
            <person name="Westerberg I."/>
            <person name="Brannstrom I.O."/>
            <person name="Guillou S."/>
            <person name="Cros-Aarteil S."/>
            <person name="Calhoun S."/>
            <person name="Haridas S."/>
            <person name="Kuo A."/>
            <person name="Mondo S."/>
            <person name="Pangilinan J."/>
            <person name="Riley R."/>
            <person name="Labutti K."/>
            <person name="Andreopoulos B."/>
            <person name="Lipzen A."/>
            <person name="Chen C."/>
            <person name="Yanf M."/>
            <person name="Daum C."/>
            <person name="Ng V."/>
            <person name="Clum A."/>
            <person name="Ohm R."/>
            <person name="Martin F."/>
            <person name="Silar P."/>
            <person name="Natvig D."/>
            <person name="Lalanne C."/>
            <person name="Gautier V."/>
            <person name="Ament-Velasquez S.L."/>
            <person name="Kruys A."/>
            <person name="Hutchinson M.I."/>
            <person name="Powell A.J."/>
            <person name="Barry K."/>
            <person name="Miller A.N."/>
            <person name="Grigoriev I.V."/>
            <person name="Debuchy R."/>
            <person name="Gladieux P."/>
            <person name="Thoren M.H."/>
            <person name="Johannesson H."/>
        </authorList>
    </citation>
    <scope>NUCLEOTIDE SEQUENCE</scope>
    <source>
        <strain evidence="1">CBS 508.74</strain>
    </source>
</reference>
<dbReference type="Proteomes" id="UP001302812">
    <property type="component" value="Unassembled WGS sequence"/>
</dbReference>
<dbReference type="EMBL" id="MU853342">
    <property type="protein sequence ID" value="KAK4112471.1"/>
    <property type="molecule type" value="Genomic_DNA"/>
</dbReference>
<dbReference type="RefSeq" id="XP_064670041.1">
    <property type="nucleotide sequence ID" value="XM_064819398.1"/>
</dbReference>
<protein>
    <submittedName>
        <fullName evidence="1">Uncharacterized protein</fullName>
    </submittedName>
</protein>
<proteinExistence type="predicted"/>
<accession>A0AAN6TDZ3</accession>